<evidence type="ECO:0000313" key="3">
    <source>
        <dbReference type="Proteomes" id="UP000286208"/>
    </source>
</evidence>
<dbReference type="RefSeq" id="WP_127917302.1">
    <property type="nucleotide sequence ID" value="NZ_RKLP01000009.1"/>
</dbReference>
<dbReference type="OrthoDB" id="4485201at2"/>
<dbReference type="EMBL" id="RKLP01000009">
    <property type="protein sequence ID" value="RVW08147.1"/>
    <property type="molecule type" value="Genomic_DNA"/>
</dbReference>
<sequence>MQHEQAVDQVAAVHAELVQLARELVAGGRDAQGGPSFAQHSVLSFVARNPGCRATDISDAFGVNRSTVSRQLRGCLEAGWVRSEPGSVRTGYPLRLTAEGAAVLADADRMRFDEVRARVRGWSPAEIAQFARTLRRFRDASVPADEHDATVRVGDDAHA</sequence>
<dbReference type="InterPro" id="IPR039422">
    <property type="entry name" value="MarR/SlyA-like"/>
</dbReference>
<accession>A0A3S3BCI0</accession>
<dbReference type="SMART" id="SM00347">
    <property type="entry name" value="HTH_MARR"/>
    <property type="match status" value="1"/>
</dbReference>
<reference evidence="2 3" key="1">
    <citation type="submission" date="2018-11" db="EMBL/GenBank/DDBJ databases">
        <title>Rhodococcus spongicola sp. nov. and Rhodococcus xishaensis sp. nov. from marine sponges.</title>
        <authorList>
            <person name="Li L."/>
            <person name="Lin H.W."/>
        </authorList>
    </citation>
    <scope>NUCLEOTIDE SEQUENCE [LARGE SCALE GENOMIC DNA]</scope>
    <source>
        <strain evidence="2 3">CCTCC AB2014297</strain>
    </source>
</reference>
<dbReference type="PANTHER" id="PTHR33164">
    <property type="entry name" value="TRANSCRIPTIONAL REGULATOR, MARR FAMILY"/>
    <property type="match status" value="1"/>
</dbReference>
<dbReference type="SUPFAM" id="SSF46785">
    <property type="entry name" value="Winged helix' DNA-binding domain"/>
    <property type="match status" value="1"/>
</dbReference>
<keyword evidence="3" id="KW-1185">Reference proteome</keyword>
<dbReference type="PANTHER" id="PTHR33164:SF57">
    <property type="entry name" value="MARR-FAMILY TRANSCRIPTIONAL REGULATOR"/>
    <property type="match status" value="1"/>
</dbReference>
<comment type="caution">
    <text evidence="2">The sequence shown here is derived from an EMBL/GenBank/DDBJ whole genome shotgun (WGS) entry which is preliminary data.</text>
</comment>
<dbReference type="InterPro" id="IPR036388">
    <property type="entry name" value="WH-like_DNA-bd_sf"/>
</dbReference>
<dbReference type="InterPro" id="IPR011991">
    <property type="entry name" value="ArsR-like_HTH"/>
</dbReference>
<dbReference type="GO" id="GO:0003700">
    <property type="term" value="F:DNA-binding transcription factor activity"/>
    <property type="evidence" value="ECO:0007669"/>
    <property type="project" value="InterPro"/>
</dbReference>
<feature type="domain" description="HTH marR-type" evidence="1">
    <location>
        <begin position="28"/>
        <end position="127"/>
    </location>
</feature>
<dbReference type="Pfam" id="PF12802">
    <property type="entry name" value="MarR_2"/>
    <property type="match status" value="1"/>
</dbReference>
<dbReference type="InterPro" id="IPR036390">
    <property type="entry name" value="WH_DNA-bd_sf"/>
</dbReference>
<dbReference type="AlphaFoldDB" id="A0A3S3BCI0"/>
<name>A0A3S3BCI0_9NOCA</name>
<protein>
    <submittedName>
        <fullName evidence="2">MarR family transcriptional regulator</fullName>
    </submittedName>
</protein>
<dbReference type="CDD" id="cd00090">
    <property type="entry name" value="HTH_ARSR"/>
    <property type="match status" value="1"/>
</dbReference>
<evidence type="ECO:0000313" key="2">
    <source>
        <dbReference type="EMBL" id="RVW08147.1"/>
    </source>
</evidence>
<dbReference type="Gene3D" id="1.10.10.10">
    <property type="entry name" value="Winged helix-like DNA-binding domain superfamily/Winged helix DNA-binding domain"/>
    <property type="match status" value="1"/>
</dbReference>
<proteinExistence type="predicted"/>
<dbReference type="Proteomes" id="UP000286208">
    <property type="component" value="Unassembled WGS sequence"/>
</dbReference>
<gene>
    <name evidence="2" type="ORF">EGT67_17170</name>
</gene>
<evidence type="ECO:0000259" key="1">
    <source>
        <dbReference type="SMART" id="SM00347"/>
    </source>
</evidence>
<dbReference type="InterPro" id="IPR000835">
    <property type="entry name" value="HTH_MarR-typ"/>
</dbReference>
<dbReference type="GO" id="GO:0006950">
    <property type="term" value="P:response to stress"/>
    <property type="evidence" value="ECO:0007669"/>
    <property type="project" value="TreeGrafter"/>
</dbReference>
<organism evidence="2 3">
    <name type="scientific">Prescottella agglutinans</name>
    <dbReference type="NCBI Taxonomy" id="1644129"/>
    <lineage>
        <taxon>Bacteria</taxon>
        <taxon>Bacillati</taxon>
        <taxon>Actinomycetota</taxon>
        <taxon>Actinomycetes</taxon>
        <taxon>Mycobacteriales</taxon>
        <taxon>Nocardiaceae</taxon>
        <taxon>Prescottella</taxon>
    </lineage>
</organism>